<organism evidence="3 4">
    <name type="scientific">Pleurodeles waltl</name>
    <name type="common">Iberian ribbed newt</name>
    <dbReference type="NCBI Taxonomy" id="8319"/>
    <lineage>
        <taxon>Eukaryota</taxon>
        <taxon>Metazoa</taxon>
        <taxon>Chordata</taxon>
        <taxon>Craniata</taxon>
        <taxon>Vertebrata</taxon>
        <taxon>Euteleostomi</taxon>
        <taxon>Amphibia</taxon>
        <taxon>Batrachia</taxon>
        <taxon>Caudata</taxon>
        <taxon>Salamandroidea</taxon>
        <taxon>Salamandridae</taxon>
        <taxon>Pleurodelinae</taxon>
        <taxon>Pleurodeles</taxon>
    </lineage>
</organism>
<proteinExistence type="predicted"/>
<dbReference type="EMBL" id="JANPWB010000010">
    <property type="protein sequence ID" value="KAJ1145326.1"/>
    <property type="molecule type" value="Genomic_DNA"/>
</dbReference>
<comment type="caution">
    <text evidence="3">The sequence shown here is derived from an EMBL/GenBank/DDBJ whole genome shotgun (WGS) entry which is preliminary data.</text>
</comment>
<keyword evidence="4" id="KW-1185">Reference proteome</keyword>
<dbReference type="Proteomes" id="UP001066276">
    <property type="component" value="Chromosome 6"/>
</dbReference>
<feature type="coiled-coil region" evidence="1">
    <location>
        <begin position="323"/>
        <end position="350"/>
    </location>
</feature>
<evidence type="ECO:0000256" key="2">
    <source>
        <dbReference type="SAM" id="MobiDB-lite"/>
    </source>
</evidence>
<protein>
    <submittedName>
        <fullName evidence="3">Uncharacterized protein</fullName>
    </submittedName>
</protein>
<sequence length="489" mass="56989">MLSSLSEQMRFTAGRRHIFINFKHRTRREQRNVKLDQVFNTSDVGTLNSGNTNLASARSTFLALEKALKKETAKWWEVASLKKYLEHDRIPRGLRILIFPPTDTTSQESLQKWEANLKMASMNMIHQLIDISQEQYEHHKQEVDQLTQRIDEANWGDISTKNYAILNNIIDNYEADIIQRKNQKFRRDLRDYQQGRVYTFSKKYDHVQDSNLPIDTHSCPDTIPSSEVETSDDSDKDSSTRPRGNTNLASARSTFLALEKALKKETAKWWEVASLKKYLEHDRIPRGLRILIFPPTDTTSQESLQKWEANLKMASMNMIHQLIDISQEQYEHHKQEVDQLTQRIDEANWGDISTKNYAILNNIIDNYEADIIQRKNQKFRRDLRDYQQGRVYTFSKKYDHVQDSNLPIDTHSCPDTIPSSEVETSDDSVKDSSTRPRVHFLEEARRFRLGSLQEIRTKLPDTLTVTPGTSGIQTRARSKNLRPLNTMTN</sequence>
<feature type="compositionally biased region" description="Polar residues" evidence="2">
    <location>
        <begin position="463"/>
        <end position="475"/>
    </location>
</feature>
<accession>A0AAV7QXS7</accession>
<evidence type="ECO:0000313" key="3">
    <source>
        <dbReference type="EMBL" id="KAJ1145326.1"/>
    </source>
</evidence>
<feature type="region of interest" description="Disordered" evidence="2">
    <location>
        <begin position="462"/>
        <end position="489"/>
    </location>
</feature>
<evidence type="ECO:0000313" key="4">
    <source>
        <dbReference type="Proteomes" id="UP001066276"/>
    </source>
</evidence>
<reference evidence="3" key="1">
    <citation type="journal article" date="2022" name="bioRxiv">
        <title>Sequencing and chromosome-scale assembly of the giantPleurodeles waltlgenome.</title>
        <authorList>
            <person name="Brown T."/>
            <person name="Elewa A."/>
            <person name="Iarovenko S."/>
            <person name="Subramanian E."/>
            <person name="Araus A.J."/>
            <person name="Petzold A."/>
            <person name="Susuki M."/>
            <person name="Suzuki K.-i.T."/>
            <person name="Hayashi T."/>
            <person name="Toyoda A."/>
            <person name="Oliveira C."/>
            <person name="Osipova E."/>
            <person name="Leigh N.D."/>
            <person name="Simon A."/>
            <person name="Yun M.H."/>
        </authorList>
    </citation>
    <scope>NUCLEOTIDE SEQUENCE</scope>
    <source>
        <strain evidence="3">20211129_DDA</strain>
        <tissue evidence="3">Liver</tissue>
    </source>
</reference>
<gene>
    <name evidence="3" type="ORF">NDU88_011615</name>
</gene>
<dbReference type="AlphaFoldDB" id="A0AAV7QXS7"/>
<feature type="coiled-coil region" evidence="1">
    <location>
        <begin position="129"/>
        <end position="156"/>
    </location>
</feature>
<keyword evidence="1" id="KW-0175">Coiled coil</keyword>
<name>A0AAV7QXS7_PLEWA</name>
<feature type="compositionally biased region" description="Basic and acidic residues" evidence="2">
    <location>
        <begin position="427"/>
        <end position="436"/>
    </location>
</feature>
<feature type="region of interest" description="Disordered" evidence="2">
    <location>
        <begin position="405"/>
        <end position="436"/>
    </location>
</feature>
<feature type="region of interest" description="Disordered" evidence="2">
    <location>
        <begin position="209"/>
        <end position="247"/>
    </location>
</feature>
<evidence type="ECO:0000256" key="1">
    <source>
        <dbReference type="SAM" id="Coils"/>
    </source>
</evidence>